<dbReference type="GO" id="GO:0005615">
    <property type="term" value="C:extracellular space"/>
    <property type="evidence" value="ECO:0007669"/>
    <property type="project" value="TreeGrafter"/>
</dbReference>
<name>A0AAN8ZUX1_HALRR</name>
<dbReference type="InterPro" id="IPR005817">
    <property type="entry name" value="Wnt"/>
</dbReference>
<sequence>TREQAVVHALSSAAVTWAVSRACSQGTLVLCGCGNVPQEPPNGQFKWGGCGDNVKFGARFARDFIDAKDIFMSTRSSRKTK</sequence>
<dbReference type="GO" id="GO:0005125">
    <property type="term" value="F:cytokine activity"/>
    <property type="evidence" value="ECO:0007669"/>
    <property type="project" value="TreeGrafter"/>
</dbReference>
<accession>A0AAN8ZUX1</accession>
<comment type="caution">
    <text evidence="9">The sequence shown here is derived from an EMBL/GenBank/DDBJ whole genome shotgun (WGS) entry which is preliminary data.</text>
</comment>
<feature type="non-terminal residue" evidence="9">
    <location>
        <position position="1"/>
    </location>
</feature>
<evidence type="ECO:0000256" key="1">
    <source>
        <dbReference type="ARBA" id="ARBA00004498"/>
    </source>
</evidence>
<dbReference type="Pfam" id="PF00110">
    <property type="entry name" value="wnt"/>
    <property type="match status" value="1"/>
</dbReference>
<comment type="function">
    <text evidence="8">Ligand for members of the frizzled family of seven transmembrane receptors.</text>
</comment>
<evidence type="ECO:0000313" key="9">
    <source>
        <dbReference type="EMBL" id="KAK7058701.1"/>
    </source>
</evidence>
<dbReference type="PANTHER" id="PTHR12027">
    <property type="entry name" value="WNT RELATED"/>
    <property type="match status" value="1"/>
</dbReference>
<keyword evidence="5" id="KW-0272">Extracellular matrix</keyword>
<dbReference type="GO" id="GO:0045165">
    <property type="term" value="P:cell fate commitment"/>
    <property type="evidence" value="ECO:0007669"/>
    <property type="project" value="TreeGrafter"/>
</dbReference>
<evidence type="ECO:0000313" key="10">
    <source>
        <dbReference type="Proteomes" id="UP001381693"/>
    </source>
</evidence>
<organism evidence="9 10">
    <name type="scientific">Halocaridina rubra</name>
    <name type="common">Hawaiian red shrimp</name>
    <dbReference type="NCBI Taxonomy" id="373956"/>
    <lineage>
        <taxon>Eukaryota</taxon>
        <taxon>Metazoa</taxon>
        <taxon>Ecdysozoa</taxon>
        <taxon>Arthropoda</taxon>
        <taxon>Crustacea</taxon>
        <taxon>Multicrustacea</taxon>
        <taxon>Malacostraca</taxon>
        <taxon>Eumalacostraca</taxon>
        <taxon>Eucarida</taxon>
        <taxon>Decapoda</taxon>
        <taxon>Pleocyemata</taxon>
        <taxon>Caridea</taxon>
        <taxon>Atyoidea</taxon>
        <taxon>Atyidae</taxon>
        <taxon>Halocaridina</taxon>
    </lineage>
</organism>
<reference evidence="9 10" key="1">
    <citation type="submission" date="2023-11" db="EMBL/GenBank/DDBJ databases">
        <title>Halocaridina rubra genome assembly.</title>
        <authorList>
            <person name="Smith C."/>
        </authorList>
    </citation>
    <scope>NUCLEOTIDE SEQUENCE [LARGE SCALE GENOMIC DNA]</scope>
    <source>
        <strain evidence="9">EP-1</strain>
        <tissue evidence="9">Whole</tissue>
    </source>
</reference>
<dbReference type="AlphaFoldDB" id="A0AAN8ZUX1"/>
<dbReference type="PANTHER" id="PTHR12027:SF102">
    <property type="entry name" value="PROTEIN WNT"/>
    <property type="match status" value="1"/>
</dbReference>
<dbReference type="GO" id="GO:0060070">
    <property type="term" value="P:canonical Wnt signaling pathway"/>
    <property type="evidence" value="ECO:0007669"/>
    <property type="project" value="TreeGrafter"/>
</dbReference>
<protein>
    <recommendedName>
        <fullName evidence="8">Protein Wnt</fullName>
    </recommendedName>
</protein>
<dbReference type="Proteomes" id="UP001381693">
    <property type="component" value="Unassembled WGS sequence"/>
</dbReference>
<dbReference type="PRINTS" id="PR01349">
    <property type="entry name" value="WNTPROTEIN"/>
</dbReference>
<dbReference type="SMART" id="SM00097">
    <property type="entry name" value="WNT1"/>
    <property type="match status" value="1"/>
</dbReference>
<evidence type="ECO:0000256" key="5">
    <source>
        <dbReference type="ARBA" id="ARBA00022530"/>
    </source>
</evidence>
<evidence type="ECO:0000256" key="2">
    <source>
        <dbReference type="ARBA" id="ARBA00005683"/>
    </source>
</evidence>
<keyword evidence="7" id="KW-1015">Disulfide bond</keyword>
<keyword evidence="10" id="KW-1185">Reference proteome</keyword>
<keyword evidence="6 8" id="KW-0879">Wnt signaling pathway</keyword>
<keyword evidence="4" id="KW-0964">Secreted</keyword>
<proteinExistence type="inferred from homology"/>
<evidence type="ECO:0000256" key="8">
    <source>
        <dbReference type="RuleBase" id="RU003500"/>
    </source>
</evidence>
<comment type="similarity">
    <text evidence="2 8">Belongs to the Wnt family.</text>
</comment>
<comment type="subcellular location">
    <subcellularLocation>
        <location evidence="1 8">Secreted</location>
        <location evidence="1 8">Extracellular space</location>
        <location evidence="1 8">Extracellular matrix</location>
    </subcellularLocation>
</comment>
<evidence type="ECO:0000256" key="6">
    <source>
        <dbReference type="ARBA" id="ARBA00022687"/>
    </source>
</evidence>
<feature type="non-terminal residue" evidence="9">
    <location>
        <position position="81"/>
    </location>
</feature>
<dbReference type="GO" id="GO:0005109">
    <property type="term" value="F:frizzled binding"/>
    <property type="evidence" value="ECO:0007669"/>
    <property type="project" value="TreeGrafter"/>
</dbReference>
<dbReference type="GO" id="GO:0030182">
    <property type="term" value="P:neuron differentiation"/>
    <property type="evidence" value="ECO:0007669"/>
    <property type="project" value="TreeGrafter"/>
</dbReference>
<dbReference type="EMBL" id="JAXCGZ010021140">
    <property type="protein sequence ID" value="KAK7058701.1"/>
    <property type="molecule type" value="Genomic_DNA"/>
</dbReference>
<evidence type="ECO:0000256" key="3">
    <source>
        <dbReference type="ARBA" id="ARBA00022473"/>
    </source>
</evidence>
<evidence type="ECO:0000256" key="4">
    <source>
        <dbReference type="ARBA" id="ARBA00022525"/>
    </source>
</evidence>
<evidence type="ECO:0000256" key="7">
    <source>
        <dbReference type="ARBA" id="ARBA00023157"/>
    </source>
</evidence>
<gene>
    <name evidence="9" type="primary">WNT11_1</name>
    <name evidence="9" type="ORF">SK128_004369</name>
</gene>
<keyword evidence="3 8" id="KW-0217">Developmental protein</keyword>